<keyword evidence="7" id="KW-0997">Cell inner membrane</keyword>
<evidence type="ECO:0000313" key="10">
    <source>
        <dbReference type="Proteomes" id="UP000094291"/>
    </source>
</evidence>
<comment type="caution">
    <text evidence="7">Lacks conserved residue(s) required for the propagation of feature annotation.</text>
</comment>
<evidence type="ECO:0000256" key="6">
    <source>
        <dbReference type="ARBA" id="ARBA00023136"/>
    </source>
</evidence>
<keyword evidence="6 7" id="KW-0472">Membrane</keyword>
<dbReference type="RefSeq" id="WP_068996679.1">
    <property type="nucleotide sequence ID" value="NZ_MDTQ01000001.1"/>
</dbReference>
<comment type="caution">
    <text evidence="9">The sequence shown here is derived from an EMBL/GenBank/DDBJ whole genome shotgun (WGS) entry which is preliminary data.</text>
</comment>
<evidence type="ECO:0000256" key="1">
    <source>
        <dbReference type="ARBA" id="ARBA00004651"/>
    </source>
</evidence>
<evidence type="ECO:0000256" key="7">
    <source>
        <dbReference type="RuleBase" id="RU369079"/>
    </source>
</evidence>
<dbReference type="AlphaFoldDB" id="A0A1E2V6K6"/>
<feature type="transmembrane region" description="Helical" evidence="7">
    <location>
        <begin position="12"/>
        <end position="33"/>
    </location>
</feature>
<evidence type="ECO:0000313" key="9">
    <source>
        <dbReference type="EMBL" id="ODC02295.1"/>
    </source>
</evidence>
<feature type="transmembrane region" description="Helical" evidence="7">
    <location>
        <begin position="87"/>
        <end position="103"/>
    </location>
</feature>
<comment type="subunit">
    <text evidence="7">The complex comprises the extracytoplasmic solute receptor protein and the two transmembrane proteins.</text>
</comment>
<evidence type="ECO:0000256" key="4">
    <source>
        <dbReference type="ARBA" id="ARBA00022692"/>
    </source>
</evidence>
<organism evidence="9 10">
    <name type="scientific">Terasakiispira papahanaumokuakeensis</name>
    <dbReference type="NCBI Taxonomy" id="197479"/>
    <lineage>
        <taxon>Bacteria</taxon>
        <taxon>Pseudomonadati</taxon>
        <taxon>Pseudomonadota</taxon>
        <taxon>Gammaproteobacteria</taxon>
        <taxon>Oceanospirillales</taxon>
        <taxon>Terasakiispira</taxon>
    </lineage>
</organism>
<reference evidence="9 10" key="1">
    <citation type="submission" date="2016-08" db="EMBL/GenBank/DDBJ databases">
        <authorList>
            <person name="Seilhamer J.J."/>
        </authorList>
    </citation>
    <scope>NUCLEOTIDE SEQUENCE [LARGE SCALE GENOMIC DNA]</scope>
    <source>
        <strain evidence="9 10">PH27A</strain>
    </source>
</reference>
<evidence type="ECO:0000259" key="8">
    <source>
        <dbReference type="Pfam" id="PF04290"/>
    </source>
</evidence>
<dbReference type="GO" id="GO:0022857">
    <property type="term" value="F:transmembrane transporter activity"/>
    <property type="evidence" value="ECO:0007669"/>
    <property type="project" value="UniProtKB-UniRule"/>
</dbReference>
<dbReference type="InterPro" id="IPR055348">
    <property type="entry name" value="DctQ"/>
</dbReference>
<gene>
    <name evidence="9" type="ORF">BFW38_00805</name>
</gene>
<dbReference type="OrthoDB" id="26202at2"/>
<accession>A0A1E2V6K6</accession>
<keyword evidence="3" id="KW-1003">Cell membrane</keyword>
<comment type="similarity">
    <text evidence="7">Belongs to the TRAP transporter small permease family.</text>
</comment>
<proteinExistence type="inferred from homology"/>
<evidence type="ECO:0000256" key="3">
    <source>
        <dbReference type="ARBA" id="ARBA00022475"/>
    </source>
</evidence>
<evidence type="ECO:0000256" key="5">
    <source>
        <dbReference type="ARBA" id="ARBA00022989"/>
    </source>
</evidence>
<comment type="function">
    <text evidence="7">Part of the tripartite ATP-independent periplasmic (TRAP) transport system.</text>
</comment>
<protein>
    <recommendedName>
        <fullName evidence="7">TRAP transporter small permease protein</fullName>
    </recommendedName>
</protein>
<comment type="subcellular location">
    <subcellularLocation>
        <location evidence="7">Cell inner membrane</location>
        <topology evidence="7">Multi-pass membrane protein</topology>
    </subcellularLocation>
    <subcellularLocation>
        <location evidence="1">Cell membrane</location>
        <topology evidence="1">Multi-pass membrane protein</topology>
    </subcellularLocation>
</comment>
<keyword evidence="2 7" id="KW-0813">Transport</keyword>
<keyword evidence="5 7" id="KW-1133">Transmembrane helix</keyword>
<dbReference type="STRING" id="197479.BFW38_00805"/>
<keyword evidence="10" id="KW-1185">Reference proteome</keyword>
<dbReference type="Pfam" id="PF04290">
    <property type="entry name" value="DctQ"/>
    <property type="match status" value="1"/>
</dbReference>
<dbReference type="GO" id="GO:0005886">
    <property type="term" value="C:plasma membrane"/>
    <property type="evidence" value="ECO:0007669"/>
    <property type="project" value="UniProtKB-SubCell"/>
</dbReference>
<keyword evidence="4 7" id="KW-0812">Transmembrane</keyword>
<evidence type="ECO:0000256" key="2">
    <source>
        <dbReference type="ARBA" id="ARBA00022448"/>
    </source>
</evidence>
<sequence length="104" mass="11163">MIQPFLKRLSAGLALMGGLLLLGAITLSLFSMVGRRLWATPITGDMELLQMTMAVAVACFLPLCEINDRHIRVDIIASALPARVNRGLLAISHLVLAVVSALLL</sequence>
<name>A0A1E2V6K6_9GAMM</name>
<dbReference type="EMBL" id="MDTQ01000001">
    <property type="protein sequence ID" value="ODC02295.1"/>
    <property type="molecule type" value="Genomic_DNA"/>
</dbReference>
<feature type="domain" description="Tripartite ATP-independent periplasmic transporters DctQ component" evidence="8">
    <location>
        <begin position="27"/>
        <end position="103"/>
    </location>
</feature>
<feature type="transmembrane region" description="Helical" evidence="7">
    <location>
        <begin position="48"/>
        <end position="66"/>
    </location>
</feature>
<dbReference type="Proteomes" id="UP000094291">
    <property type="component" value="Unassembled WGS sequence"/>
</dbReference>